<comment type="caution">
    <text evidence="1">The sequence shown here is derived from an EMBL/GenBank/DDBJ whole genome shotgun (WGS) entry which is preliminary data.</text>
</comment>
<organism evidence="1 2">
    <name type="scientific">Rhododendron molle</name>
    <name type="common">Chinese azalea</name>
    <name type="synonym">Azalea mollis</name>
    <dbReference type="NCBI Taxonomy" id="49168"/>
    <lineage>
        <taxon>Eukaryota</taxon>
        <taxon>Viridiplantae</taxon>
        <taxon>Streptophyta</taxon>
        <taxon>Embryophyta</taxon>
        <taxon>Tracheophyta</taxon>
        <taxon>Spermatophyta</taxon>
        <taxon>Magnoliopsida</taxon>
        <taxon>eudicotyledons</taxon>
        <taxon>Gunneridae</taxon>
        <taxon>Pentapetalae</taxon>
        <taxon>asterids</taxon>
        <taxon>Ericales</taxon>
        <taxon>Ericaceae</taxon>
        <taxon>Ericoideae</taxon>
        <taxon>Rhodoreae</taxon>
        <taxon>Rhododendron</taxon>
    </lineage>
</organism>
<accession>A0ACC0MD33</accession>
<proteinExistence type="predicted"/>
<protein>
    <submittedName>
        <fullName evidence="1">Uncharacterized protein</fullName>
    </submittedName>
</protein>
<reference evidence="1" key="1">
    <citation type="submission" date="2022-02" db="EMBL/GenBank/DDBJ databases">
        <title>Plant Genome Project.</title>
        <authorList>
            <person name="Zhang R.-G."/>
        </authorList>
    </citation>
    <scope>NUCLEOTIDE SEQUENCE</scope>
    <source>
        <strain evidence="1">AT1</strain>
    </source>
</reference>
<name>A0ACC0MD33_RHOML</name>
<dbReference type="EMBL" id="CM046396">
    <property type="protein sequence ID" value="KAI8538213.1"/>
    <property type="molecule type" value="Genomic_DNA"/>
</dbReference>
<gene>
    <name evidence="1" type="ORF">RHMOL_Rhmol09G0085100</name>
</gene>
<evidence type="ECO:0000313" key="1">
    <source>
        <dbReference type="EMBL" id="KAI8538213.1"/>
    </source>
</evidence>
<sequence length="155" mass="16731">MVAPLSRSSSFISRSVVPGPAATLISLGAPDLVGDGSGQIIRRLLRNGPLLVVLVVRLTAVLGLVGGGGVVGVGGGPVVLFWAAADFGWIFQRYVIVYGFELWIPFDPLLSGSRLVLKYPRYRGACFGSRYLRSTFRLLWFFPVFVLKSVCPMGL</sequence>
<evidence type="ECO:0000313" key="2">
    <source>
        <dbReference type="Proteomes" id="UP001062846"/>
    </source>
</evidence>
<keyword evidence="2" id="KW-1185">Reference proteome</keyword>
<dbReference type="Proteomes" id="UP001062846">
    <property type="component" value="Chromosome 9"/>
</dbReference>